<accession>E6PKE0</accession>
<comment type="caution">
    <text evidence="1">The sequence shown here is derived from an EMBL/GenBank/DDBJ whole genome shotgun (WGS) entry which is preliminary data.</text>
</comment>
<dbReference type="AlphaFoldDB" id="E6PKE0"/>
<proteinExistence type="predicted"/>
<sequence length="120" mass="13465">MWNPFPNLQANAASSLGPSLWVNEALEKSKAQNYIFLPDSLCLSRRKAIIFAEVASRGLPVRAVGLTQKRLWPGWNVFAWPQDADTINHTNLDFSTRRVTTQDLVLEIGRVSEISTKSPK</sequence>
<name>E6PKE0_9ZZZZ</name>
<dbReference type="EMBL" id="CABM01000005">
    <property type="protein sequence ID" value="CBH95391.1"/>
    <property type="molecule type" value="Genomic_DNA"/>
</dbReference>
<gene>
    <name evidence="1" type="ORF">CARN2_0790</name>
</gene>
<protein>
    <submittedName>
        <fullName evidence="1">Uncharacterized protein</fullName>
    </submittedName>
</protein>
<organism evidence="1">
    <name type="scientific">mine drainage metagenome</name>
    <dbReference type="NCBI Taxonomy" id="410659"/>
    <lineage>
        <taxon>unclassified sequences</taxon>
        <taxon>metagenomes</taxon>
        <taxon>ecological metagenomes</taxon>
    </lineage>
</organism>
<reference evidence="1" key="1">
    <citation type="submission" date="2009-10" db="EMBL/GenBank/DDBJ databases">
        <title>Diversity of trophic interactions inside an arsenic-rich microbial ecosystem.</title>
        <authorList>
            <person name="Bertin P.N."/>
            <person name="Heinrich-Salmeron A."/>
            <person name="Pelletier E."/>
            <person name="Goulhen-Chollet F."/>
            <person name="Arsene-Ploetze F."/>
            <person name="Gallien S."/>
            <person name="Calteau A."/>
            <person name="Vallenet D."/>
            <person name="Casiot C."/>
            <person name="Chane-Woon-Ming B."/>
            <person name="Giloteaux L."/>
            <person name="Barakat M."/>
            <person name="Bonnefoy V."/>
            <person name="Bruneel O."/>
            <person name="Chandler M."/>
            <person name="Cleiss J."/>
            <person name="Duran R."/>
            <person name="Elbaz-Poulichet F."/>
            <person name="Fonknechten N."/>
            <person name="Lauga B."/>
            <person name="Mornico D."/>
            <person name="Ortet P."/>
            <person name="Schaeffer C."/>
            <person name="Siguier P."/>
            <person name="Alexander Thil Smith A."/>
            <person name="Van Dorsselaer A."/>
            <person name="Weissenbach J."/>
            <person name="Medigue C."/>
            <person name="Le Paslier D."/>
        </authorList>
    </citation>
    <scope>NUCLEOTIDE SEQUENCE</scope>
</reference>
<evidence type="ECO:0000313" key="1">
    <source>
        <dbReference type="EMBL" id="CBH95391.1"/>
    </source>
</evidence>